<organism evidence="17 18">
    <name type="scientific">Elysia crispata</name>
    <name type="common">lettuce slug</name>
    <dbReference type="NCBI Taxonomy" id="231223"/>
    <lineage>
        <taxon>Eukaryota</taxon>
        <taxon>Metazoa</taxon>
        <taxon>Spiralia</taxon>
        <taxon>Lophotrochozoa</taxon>
        <taxon>Mollusca</taxon>
        <taxon>Gastropoda</taxon>
        <taxon>Heterobranchia</taxon>
        <taxon>Euthyneura</taxon>
        <taxon>Panpulmonata</taxon>
        <taxon>Sacoglossa</taxon>
        <taxon>Placobranchoidea</taxon>
        <taxon>Plakobranchidae</taxon>
        <taxon>Elysia</taxon>
    </lineage>
</organism>
<evidence type="ECO:0000256" key="8">
    <source>
        <dbReference type="ARBA" id="ARBA00058719"/>
    </source>
</evidence>
<dbReference type="PANTHER" id="PTHR24329:SF543">
    <property type="entry name" value="FI01017P-RELATED"/>
    <property type="match status" value="1"/>
</dbReference>
<evidence type="ECO:0000256" key="13">
    <source>
        <dbReference type="RuleBase" id="RU000682"/>
    </source>
</evidence>
<dbReference type="SUPFAM" id="SSF46689">
    <property type="entry name" value="Homeodomain-like"/>
    <property type="match status" value="1"/>
</dbReference>
<evidence type="ECO:0000313" key="18">
    <source>
        <dbReference type="Proteomes" id="UP001283361"/>
    </source>
</evidence>
<keyword evidence="7 12" id="KW-0539">Nucleus</keyword>
<feature type="region of interest" description="Disordered" evidence="14">
    <location>
        <begin position="362"/>
        <end position="402"/>
    </location>
</feature>
<feature type="domain" description="OAR" evidence="16">
    <location>
        <begin position="723"/>
        <end position="736"/>
    </location>
</feature>
<name>A0AAE0YEY4_9GAST</name>
<feature type="compositionally biased region" description="Basic and acidic residues" evidence="14">
    <location>
        <begin position="718"/>
        <end position="738"/>
    </location>
</feature>
<dbReference type="SMART" id="SM00389">
    <property type="entry name" value="HOX"/>
    <property type="match status" value="1"/>
</dbReference>
<feature type="compositionally biased region" description="Polar residues" evidence="14">
    <location>
        <begin position="390"/>
        <end position="402"/>
    </location>
</feature>
<evidence type="ECO:0000259" key="16">
    <source>
        <dbReference type="PROSITE" id="PS50803"/>
    </source>
</evidence>
<keyword evidence="2" id="KW-0217">Developmental protein</keyword>
<dbReference type="InterPro" id="IPR001356">
    <property type="entry name" value="HD"/>
</dbReference>
<feature type="compositionally biased region" description="Polar residues" evidence="14">
    <location>
        <begin position="317"/>
        <end position="349"/>
    </location>
</feature>
<sequence>MFCFHCPPSFHPSGRSLALDYPCPSHPTYPGYGLHADLQDEAFARRKQRRNRTTFTLQQLEELEKAFSQTHYPDVFMREDLAMRINLTEARVQVWFQNRRAKWRKSERFSQHPGSDSLAVTADLVPGSVLEQTRQETADYESQMTENNIGDNGMNKRDDEDDEMSGDIRVVEEDGRETPASPSGNDGTGQSRDSLCPQLPTQRPSSTASCESARWTGYTNGDCRSANSANVKDSIHINLLSSDDHFLHKTPATSKIEYGVEEETNGASRDIGPHEARKKPDVSMDETDLDNNDVNKKDDEENDDDRKEFADKRSDNASRIMTYPSQKDVPTQRHSASPLQHPNQTCNENTRGVQMDINREADLPSANSHSGNAPSSPVSGQDRERKASPTLRNEQPGHNNCFNHSAYQSSILASKIDLPNFFGFSRMGGDVGTSGIVGNPALLRSDLTPFPPASLSTVSPLNSGSREAASHLSHPKLILNTPSSHAGSLLHVSHAGDRAPNPLHSVLGRPSPVSPNERSAQNTHGTSPPLAHAGSALGNIQPASDIDIRAALSAAANPDQSVNFPASSALSLGAGLTSYGAGDPALMKNMLGLMPPLLFPPPDLGLMAAARLGRTSLPFTQSLLAASMGRSGGFWPGMDSSRLKPGYEALMTSRALFPPHHLPHPAFKGCLPFCMCCPQRSTGSGSISNPDTGNTSNGVPSDRGSLGGASGPLFPGFAEHRTHSVAELRRRAQEHKDAIVASGTDRPSSAAE</sequence>
<dbReference type="Pfam" id="PF00046">
    <property type="entry name" value="Homeodomain"/>
    <property type="match status" value="1"/>
</dbReference>
<evidence type="ECO:0000256" key="4">
    <source>
        <dbReference type="ARBA" id="ARBA00023125"/>
    </source>
</evidence>
<evidence type="ECO:0000256" key="1">
    <source>
        <dbReference type="ARBA" id="ARBA00004123"/>
    </source>
</evidence>
<evidence type="ECO:0000256" key="5">
    <source>
        <dbReference type="ARBA" id="ARBA00023155"/>
    </source>
</evidence>
<keyword evidence="5 12" id="KW-0371">Homeobox</keyword>
<dbReference type="InterPro" id="IPR009057">
    <property type="entry name" value="Homeodomain-like_sf"/>
</dbReference>
<protein>
    <recommendedName>
        <fullName evidence="10">Dorsal root ganglia homeobox protein</fullName>
    </recommendedName>
    <alternativeName>
        <fullName evidence="11">Paired-related homeobox protein-like 1</fullName>
    </alternativeName>
</protein>
<feature type="compositionally biased region" description="Polar residues" evidence="14">
    <location>
        <begin position="684"/>
        <end position="699"/>
    </location>
</feature>
<accession>A0AAE0YEY4</accession>
<comment type="function">
    <text evidence="8">Transcription factor required for the formation of correct projections from nociceptive sensory neurons to the dorsal horn of the spinal cord and normal perception of pain.</text>
</comment>
<evidence type="ECO:0000256" key="6">
    <source>
        <dbReference type="ARBA" id="ARBA00023163"/>
    </source>
</evidence>
<comment type="caution">
    <text evidence="17">The sequence shown here is derived from an EMBL/GenBank/DDBJ whole genome shotgun (WGS) entry which is preliminary data.</text>
</comment>
<dbReference type="PROSITE" id="PS50071">
    <property type="entry name" value="HOMEOBOX_2"/>
    <property type="match status" value="1"/>
</dbReference>
<dbReference type="EMBL" id="JAWDGP010006304">
    <property type="protein sequence ID" value="KAK3743488.1"/>
    <property type="molecule type" value="Genomic_DNA"/>
</dbReference>
<feature type="compositionally biased region" description="Basic and acidic residues" evidence="14">
    <location>
        <begin position="271"/>
        <end position="282"/>
    </location>
</feature>
<evidence type="ECO:0000256" key="11">
    <source>
        <dbReference type="ARBA" id="ARBA00078248"/>
    </source>
</evidence>
<evidence type="ECO:0000259" key="15">
    <source>
        <dbReference type="PROSITE" id="PS50071"/>
    </source>
</evidence>
<feature type="region of interest" description="Disordered" evidence="14">
    <location>
        <begin position="684"/>
        <end position="752"/>
    </location>
</feature>
<keyword evidence="6" id="KW-0804">Transcription</keyword>
<dbReference type="FunFam" id="1.10.10.60:FF:000126">
    <property type="entry name" value="dorsal root ganglia homeobox protein-like"/>
    <property type="match status" value="1"/>
</dbReference>
<keyword evidence="18" id="KW-1185">Reference proteome</keyword>
<comment type="subunit">
    <text evidence="9">Interacts with RGMB.</text>
</comment>
<keyword evidence="3" id="KW-0805">Transcription regulation</keyword>
<dbReference type="AlphaFoldDB" id="A0AAE0YEY4"/>
<keyword evidence="4 12" id="KW-0238">DNA-binding</keyword>
<evidence type="ECO:0000256" key="2">
    <source>
        <dbReference type="ARBA" id="ARBA00022473"/>
    </source>
</evidence>
<dbReference type="PROSITE" id="PS00027">
    <property type="entry name" value="HOMEOBOX_1"/>
    <property type="match status" value="1"/>
</dbReference>
<dbReference type="PANTHER" id="PTHR24329">
    <property type="entry name" value="HOMEOBOX PROTEIN ARISTALESS"/>
    <property type="match status" value="1"/>
</dbReference>
<evidence type="ECO:0000256" key="10">
    <source>
        <dbReference type="ARBA" id="ARBA00070091"/>
    </source>
</evidence>
<evidence type="ECO:0000256" key="3">
    <source>
        <dbReference type="ARBA" id="ARBA00023015"/>
    </source>
</evidence>
<proteinExistence type="predicted"/>
<feature type="region of interest" description="Disordered" evidence="14">
    <location>
        <begin position="493"/>
        <end position="536"/>
    </location>
</feature>
<dbReference type="GO" id="GO:0000981">
    <property type="term" value="F:DNA-binding transcription factor activity, RNA polymerase II-specific"/>
    <property type="evidence" value="ECO:0007669"/>
    <property type="project" value="InterPro"/>
</dbReference>
<feature type="domain" description="Homeobox" evidence="15">
    <location>
        <begin position="46"/>
        <end position="106"/>
    </location>
</feature>
<feature type="region of interest" description="Disordered" evidence="14">
    <location>
        <begin position="105"/>
        <end position="213"/>
    </location>
</feature>
<dbReference type="InterPro" id="IPR050649">
    <property type="entry name" value="Paired_Homeobox_TFs"/>
</dbReference>
<gene>
    <name evidence="17" type="ORF">RRG08_016339</name>
</gene>
<evidence type="ECO:0000256" key="9">
    <source>
        <dbReference type="ARBA" id="ARBA00064347"/>
    </source>
</evidence>
<dbReference type="InterPro" id="IPR003654">
    <property type="entry name" value="OAR_dom"/>
</dbReference>
<evidence type="ECO:0000256" key="12">
    <source>
        <dbReference type="PROSITE-ProRule" id="PRU00108"/>
    </source>
</evidence>
<dbReference type="PROSITE" id="PS50803">
    <property type="entry name" value="OAR"/>
    <property type="match status" value="1"/>
</dbReference>
<feature type="compositionally biased region" description="Basic and acidic residues" evidence="14">
    <location>
        <begin position="293"/>
        <end position="316"/>
    </location>
</feature>
<feature type="region of interest" description="Disordered" evidence="14">
    <location>
        <begin position="257"/>
        <end position="349"/>
    </location>
</feature>
<feature type="DNA-binding region" description="Homeobox" evidence="12">
    <location>
        <begin position="48"/>
        <end position="107"/>
    </location>
</feature>
<comment type="subcellular location">
    <subcellularLocation>
        <location evidence="1 12 13">Nucleus</location>
    </subcellularLocation>
</comment>
<evidence type="ECO:0000313" key="17">
    <source>
        <dbReference type="EMBL" id="KAK3743488.1"/>
    </source>
</evidence>
<reference evidence="17" key="1">
    <citation type="journal article" date="2023" name="G3 (Bethesda)">
        <title>A reference genome for the long-term kleptoplast-retaining sea slug Elysia crispata morphotype clarki.</title>
        <authorList>
            <person name="Eastman K.E."/>
            <person name="Pendleton A.L."/>
            <person name="Shaikh M.A."/>
            <person name="Suttiyut T."/>
            <person name="Ogas R."/>
            <person name="Tomko P."/>
            <person name="Gavelis G."/>
            <person name="Widhalm J.R."/>
            <person name="Wisecaver J.H."/>
        </authorList>
    </citation>
    <scope>NUCLEOTIDE SEQUENCE</scope>
    <source>
        <strain evidence="17">ECLA1</strain>
    </source>
</reference>
<feature type="compositionally biased region" description="Polar residues" evidence="14">
    <location>
        <begin position="514"/>
        <end position="526"/>
    </location>
</feature>
<dbReference type="GO" id="GO:0000977">
    <property type="term" value="F:RNA polymerase II transcription regulatory region sequence-specific DNA binding"/>
    <property type="evidence" value="ECO:0007669"/>
    <property type="project" value="TreeGrafter"/>
</dbReference>
<dbReference type="InterPro" id="IPR017970">
    <property type="entry name" value="Homeobox_CS"/>
</dbReference>
<feature type="compositionally biased region" description="Polar residues" evidence="14">
    <location>
        <begin position="180"/>
        <end position="210"/>
    </location>
</feature>
<dbReference type="GO" id="GO:0005634">
    <property type="term" value="C:nucleus"/>
    <property type="evidence" value="ECO:0007669"/>
    <property type="project" value="UniProtKB-SubCell"/>
</dbReference>
<dbReference type="CDD" id="cd00086">
    <property type="entry name" value="homeodomain"/>
    <property type="match status" value="1"/>
</dbReference>
<feature type="compositionally biased region" description="Polar residues" evidence="14">
    <location>
        <begin position="365"/>
        <end position="379"/>
    </location>
</feature>
<dbReference type="Pfam" id="PF03826">
    <property type="entry name" value="OAR"/>
    <property type="match status" value="1"/>
</dbReference>
<dbReference type="Gene3D" id="1.10.10.60">
    <property type="entry name" value="Homeodomain-like"/>
    <property type="match status" value="1"/>
</dbReference>
<feature type="compositionally biased region" description="Polar residues" evidence="14">
    <location>
        <begin position="140"/>
        <end position="150"/>
    </location>
</feature>
<evidence type="ECO:0000256" key="7">
    <source>
        <dbReference type="ARBA" id="ARBA00023242"/>
    </source>
</evidence>
<dbReference type="Proteomes" id="UP001283361">
    <property type="component" value="Unassembled WGS sequence"/>
</dbReference>
<evidence type="ECO:0000256" key="14">
    <source>
        <dbReference type="SAM" id="MobiDB-lite"/>
    </source>
</evidence>